<accession>A0A1F6WNX0</accession>
<sequence>MQNNFWQDIVKRAYDMDRPLFILAPMADVTDCVFRELIAKYSKFGTKESLLDVFWTEFVSADGLCSPVREVLKRDLVYSDKEHPIVAQLFGSNVENMRNASKLCAELGFDGIDINMGCPDKSIEKQGAGAAMMKNPENARAIIRAAYDGARDAKKEIPISVKTRIGYNKIEYKTWLEEILKEPITTLIIHFRTRKEMSLVPAHWELAREIIDYVHSLRPDLIIIGNGDVLDITDGIKKYKETGIDGVMIGRGIFGKPWLFNAIGFEPTLKQKFEILIEHTHNFEKTLGDSLIRIINSDGRITEKVVPGKSFAIMKKHYKAYINGFTGAKEFREKMMQCNNATEVEKILREFIKENFVL</sequence>
<reference evidence="16 17" key="1">
    <citation type="journal article" date="2016" name="Nat. Commun.">
        <title>Thousands of microbial genomes shed light on interconnected biogeochemical processes in an aquifer system.</title>
        <authorList>
            <person name="Anantharaman K."/>
            <person name="Brown C.T."/>
            <person name="Hug L.A."/>
            <person name="Sharon I."/>
            <person name="Castelle C.J."/>
            <person name="Probst A.J."/>
            <person name="Thomas B.C."/>
            <person name="Singh A."/>
            <person name="Wilkins M.J."/>
            <person name="Karaoz U."/>
            <person name="Brodie E.L."/>
            <person name="Williams K.H."/>
            <person name="Hubbard S.S."/>
            <person name="Banfield J.F."/>
        </authorList>
    </citation>
    <scope>NUCLEOTIDE SEQUENCE [LARGE SCALE GENOMIC DNA]</scope>
</reference>
<evidence type="ECO:0000256" key="11">
    <source>
        <dbReference type="ARBA" id="ARBA00048802"/>
    </source>
</evidence>
<evidence type="ECO:0000256" key="1">
    <source>
        <dbReference type="ARBA" id="ARBA00001917"/>
    </source>
</evidence>
<feature type="domain" description="DUS-like FMN-binding" evidence="15">
    <location>
        <begin position="22"/>
        <end position="353"/>
    </location>
</feature>
<dbReference type="InterPro" id="IPR024036">
    <property type="entry name" value="tRNA-dHydroUridine_Synthase_C"/>
</dbReference>
<dbReference type="EC" id="1.3.1.-" evidence="12"/>
<comment type="similarity">
    <text evidence="12">Belongs to the dus family.</text>
</comment>
<keyword evidence="5 12" id="KW-0288">FMN</keyword>
<comment type="function">
    <text evidence="2 12">Catalyzes the synthesis of 5,6-dihydrouridine (D), a modified base found in the D-loop of most tRNAs, via the reduction of the C5-C6 double bond in target uridines.</text>
</comment>
<evidence type="ECO:0000259" key="15">
    <source>
        <dbReference type="Pfam" id="PF01207"/>
    </source>
</evidence>
<evidence type="ECO:0000256" key="2">
    <source>
        <dbReference type="ARBA" id="ARBA00002790"/>
    </source>
</evidence>
<gene>
    <name evidence="16" type="ORF">A2903_02570</name>
</gene>
<keyword evidence="3" id="KW-0820">tRNA-binding</keyword>
<feature type="binding site" evidence="14">
    <location>
        <position position="190"/>
    </location>
    <ligand>
        <name>FMN</name>
        <dbReference type="ChEBI" id="CHEBI:58210"/>
    </ligand>
</feature>
<dbReference type="PROSITE" id="PS01136">
    <property type="entry name" value="UPF0034"/>
    <property type="match status" value="1"/>
</dbReference>
<evidence type="ECO:0000256" key="10">
    <source>
        <dbReference type="ARBA" id="ARBA00048205"/>
    </source>
</evidence>
<dbReference type="Pfam" id="PF01207">
    <property type="entry name" value="Dus"/>
    <property type="match status" value="1"/>
</dbReference>
<keyword evidence="7" id="KW-0521">NADP</keyword>
<dbReference type="InterPro" id="IPR013785">
    <property type="entry name" value="Aldolase_TIM"/>
</dbReference>
<comment type="catalytic activity">
    <reaction evidence="11">
        <text>a 5,6-dihydrouridine in tRNA + NAD(+) = a uridine in tRNA + NADH + H(+)</text>
        <dbReference type="Rhea" id="RHEA:54452"/>
        <dbReference type="Rhea" id="RHEA-COMP:13339"/>
        <dbReference type="Rhea" id="RHEA-COMP:13887"/>
        <dbReference type="ChEBI" id="CHEBI:15378"/>
        <dbReference type="ChEBI" id="CHEBI:57540"/>
        <dbReference type="ChEBI" id="CHEBI:57945"/>
        <dbReference type="ChEBI" id="CHEBI:65315"/>
        <dbReference type="ChEBI" id="CHEBI:74443"/>
    </reaction>
</comment>
<evidence type="ECO:0000256" key="12">
    <source>
        <dbReference type="PIRNR" id="PIRNR006621"/>
    </source>
</evidence>
<dbReference type="InterPro" id="IPR001269">
    <property type="entry name" value="DUS_fam"/>
</dbReference>
<proteinExistence type="inferred from homology"/>
<evidence type="ECO:0000256" key="6">
    <source>
        <dbReference type="ARBA" id="ARBA00022694"/>
    </source>
</evidence>
<protein>
    <recommendedName>
        <fullName evidence="12">tRNA-dihydrouridine synthase</fullName>
        <ecNumber evidence="12">1.3.1.-</ecNumber>
    </recommendedName>
</protein>
<comment type="cofactor">
    <cofactor evidence="1 12 14">
        <name>FMN</name>
        <dbReference type="ChEBI" id="CHEBI:58210"/>
    </cofactor>
</comment>
<dbReference type="PANTHER" id="PTHR11082:SF25">
    <property type="entry name" value="DUS-LIKE FMN-BINDING DOMAIN-CONTAINING PROTEIN"/>
    <property type="match status" value="1"/>
</dbReference>
<keyword evidence="6 12" id="KW-0819">tRNA processing</keyword>
<evidence type="ECO:0000313" key="17">
    <source>
        <dbReference type="Proteomes" id="UP000178184"/>
    </source>
</evidence>
<evidence type="ECO:0000256" key="9">
    <source>
        <dbReference type="ARBA" id="ARBA00023002"/>
    </source>
</evidence>
<dbReference type="EMBL" id="MFUO01000025">
    <property type="protein sequence ID" value="OGI83578.1"/>
    <property type="molecule type" value="Genomic_DNA"/>
</dbReference>
<keyword evidence="4 12" id="KW-0285">Flavoprotein</keyword>
<evidence type="ECO:0000256" key="3">
    <source>
        <dbReference type="ARBA" id="ARBA00022555"/>
    </source>
</evidence>
<evidence type="ECO:0000256" key="5">
    <source>
        <dbReference type="ARBA" id="ARBA00022643"/>
    </source>
</evidence>
<evidence type="ECO:0000256" key="13">
    <source>
        <dbReference type="PIRSR" id="PIRSR006621-1"/>
    </source>
</evidence>
<comment type="catalytic activity">
    <reaction evidence="10">
        <text>a 5,6-dihydrouridine in tRNA + NADP(+) = a uridine in tRNA + NADPH + H(+)</text>
        <dbReference type="Rhea" id="RHEA:23624"/>
        <dbReference type="Rhea" id="RHEA-COMP:13339"/>
        <dbReference type="Rhea" id="RHEA-COMP:13887"/>
        <dbReference type="ChEBI" id="CHEBI:15378"/>
        <dbReference type="ChEBI" id="CHEBI:57783"/>
        <dbReference type="ChEBI" id="CHEBI:58349"/>
        <dbReference type="ChEBI" id="CHEBI:65315"/>
        <dbReference type="ChEBI" id="CHEBI:74443"/>
    </reaction>
</comment>
<dbReference type="PANTHER" id="PTHR11082">
    <property type="entry name" value="TRNA-DIHYDROURIDINE SYNTHASE"/>
    <property type="match status" value="1"/>
</dbReference>
<feature type="binding site" evidence="14">
    <location>
        <begin position="25"/>
        <end position="27"/>
    </location>
    <ligand>
        <name>FMN</name>
        <dbReference type="ChEBI" id="CHEBI:58210"/>
    </ligand>
</feature>
<organism evidence="16 17">
    <name type="scientific">Candidatus Nomurabacteria bacterium RIFCSPLOWO2_01_FULL_33_17</name>
    <dbReference type="NCBI Taxonomy" id="1801764"/>
    <lineage>
        <taxon>Bacteria</taxon>
        <taxon>Candidatus Nomuraibacteriota</taxon>
    </lineage>
</organism>
<dbReference type="CDD" id="cd02801">
    <property type="entry name" value="DUS_like_FMN"/>
    <property type="match status" value="1"/>
</dbReference>
<evidence type="ECO:0000256" key="7">
    <source>
        <dbReference type="ARBA" id="ARBA00022857"/>
    </source>
</evidence>
<evidence type="ECO:0000256" key="8">
    <source>
        <dbReference type="ARBA" id="ARBA00022884"/>
    </source>
</evidence>
<feature type="active site" description="Proton donor" evidence="13">
    <location>
        <position position="118"/>
    </location>
</feature>
<dbReference type="SUPFAM" id="SSF51395">
    <property type="entry name" value="FMN-linked oxidoreductases"/>
    <property type="match status" value="1"/>
</dbReference>
<evidence type="ECO:0000313" key="16">
    <source>
        <dbReference type="EMBL" id="OGI83578.1"/>
    </source>
</evidence>
<dbReference type="STRING" id="1801764.A2903_02570"/>
<dbReference type="Proteomes" id="UP000178184">
    <property type="component" value="Unassembled WGS sequence"/>
</dbReference>
<dbReference type="PIRSF" id="PIRSF006621">
    <property type="entry name" value="Dus"/>
    <property type="match status" value="1"/>
</dbReference>
<name>A0A1F6WNX0_9BACT</name>
<dbReference type="AlphaFoldDB" id="A0A1F6WNX0"/>
<keyword evidence="8" id="KW-0694">RNA-binding</keyword>
<feature type="binding site" evidence="14">
    <location>
        <begin position="250"/>
        <end position="251"/>
    </location>
    <ligand>
        <name>FMN</name>
        <dbReference type="ChEBI" id="CHEBI:58210"/>
    </ligand>
</feature>
<keyword evidence="14" id="KW-0547">Nucleotide-binding</keyword>
<dbReference type="GO" id="GO:0017150">
    <property type="term" value="F:tRNA dihydrouridine synthase activity"/>
    <property type="evidence" value="ECO:0007669"/>
    <property type="project" value="InterPro"/>
</dbReference>
<dbReference type="Gene3D" id="3.20.20.70">
    <property type="entry name" value="Aldolase class I"/>
    <property type="match status" value="1"/>
</dbReference>
<keyword evidence="9 12" id="KW-0560">Oxidoreductase</keyword>
<evidence type="ECO:0000256" key="14">
    <source>
        <dbReference type="PIRSR" id="PIRSR006621-2"/>
    </source>
</evidence>
<feature type="binding site" evidence="14">
    <location>
        <position position="162"/>
    </location>
    <ligand>
        <name>FMN</name>
        <dbReference type="ChEBI" id="CHEBI:58210"/>
    </ligand>
</feature>
<evidence type="ECO:0000256" key="4">
    <source>
        <dbReference type="ARBA" id="ARBA00022630"/>
    </source>
</evidence>
<dbReference type="Gene3D" id="1.10.1200.80">
    <property type="entry name" value="Putative flavin oxidoreducatase, domain 2"/>
    <property type="match status" value="1"/>
</dbReference>
<dbReference type="GO" id="GO:0000049">
    <property type="term" value="F:tRNA binding"/>
    <property type="evidence" value="ECO:0007669"/>
    <property type="project" value="UniProtKB-KW"/>
</dbReference>
<dbReference type="InterPro" id="IPR018517">
    <property type="entry name" value="tRNA_hU_synthase_CS"/>
</dbReference>
<comment type="caution">
    <text evidence="16">The sequence shown here is derived from an EMBL/GenBank/DDBJ whole genome shotgun (WGS) entry which is preliminary data.</text>
</comment>
<dbReference type="InterPro" id="IPR035587">
    <property type="entry name" value="DUS-like_FMN-bd"/>
</dbReference>
<feature type="binding site" evidence="14">
    <location>
        <position position="88"/>
    </location>
    <ligand>
        <name>FMN</name>
        <dbReference type="ChEBI" id="CHEBI:58210"/>
    </ligand>
</feature>
<dbReference type="GO" id="GO:0050660">
    <property type="term" value="F:flavin adenine dinucleotide binding"/>
    <property type="evidence" value="ECO:0007669"/>
    <property type="project" value="InterPro"/>
</dbReference>